<dbReference type="AlphaFoldDB" id="A0A6I2UNG8"/>
<dbReference type="EMBL" id="VUNL01000001">
    <property type="protein sequence ID" value="MSV23733.1"/>
    <property type="molecule type" value="Genomic_DNA"/>
</dbReference>
<organism evidence="1 2">
    <name type="scientific">Selenomonas montiformis</name>
    <dbReference type="NCBI Taxonomy" id="2652285"/>
    <lineage>
        <taxon>Bacteria</taxon>
        <taxon>Bacillati</taxon>
        <taxon>Bacillota</taxon>
        <taxon>Negativicutes</taxon>
        <taxon>Selenomonadales</taxon>
        <taxon>Selenomonadaceae</taxon>
        <taxon>Selenomonas</taxon>
    </lineage>
</organism>
<dbReference type="RefSeq" id="WP_154619481.1">
    <property type="nucleotide sequence ID" value="NZ_VUNL01000001.1"/>
</dbReference>
<keyword evidence="2" id="KW-1185">Reference proteome</keyword>
<name>A0A6I2UNG8_9FIRM</name>
<dbReference type="Proteomes" id="UP000430222">
    <property type="component" value="Unassembled WGS sequence"/>
</dbReference>
<comment type="caution">
    <text evidence="1">The sequence shown here is derived from an EMBL/GenBank/DDBJ whole genome shotgun (WGS) entry which is preliminary data.</text>
</comment>
<reference evidence="1 2" key="1">
    <citation type="submission" date="2019-08" db="EMBL/GenBank/DDBJ databases">
        <title>In-depth cultivation of the pig gut microbiome towards novel bacterial diversity and tailored functional studies.</title>
        <authorList>
            <person name="Wylensek D."/>
            <person name="Hitch T.C.A."/>
            <person name="Clavel T."/>
        </authorList>
    </citation>
    <scope>NUCLEOTIDE SEQUENCE [LARGE SCALE GENOMIC DNA]</scope>
    <source>
        <strain evidence="2">WCA-380-WT-3B3</strain>
    </source>
</reference>
<evidence type="ECO:0000313" key="1">
    <source>
        <dbReference type="EMBL" id="MSV23733.1"/>
    </source>
</evidence>
<proteinExistence type="predicted"/>
<sequence length="338" mass="39543">MAEKEVDKMAMDLGIIPFQDESSLEYRSRVVYSAMSCWIKAIAMDRPVGNRDSNFIGVSRRHIYERSRVILENICKIYPELSFWFNLSETEHHPVNLIRTRLLKHGDLRNEGFNTNIALSHSYSKQLSTGVETLYGELLGDDIEYVGVATIRRNAIVNPAEKLIRIQDWLNEFLKELWWSKEFPNTNGWQFFNPATYVKNNSSAWQESLPQDVCGIILGRSCINKSEYEYYLLKPKMKLLHRIDPFLKNQGYHKRIMYALRDSVNNSSEATIKVYDSHVYLRLNAHLPEKENSLLERYAWPLRHVNDISAWIMTPFIWDFVKPFIESLGIRIKEGKNG</sequence>
<protein>
    <submittedName>
        <fullName evidence="1">Uncharacterized protein</fullName>
    </submittedName>
</protein>
<gene>
    <name evidence="1" type="ORF">FYJ78_00700</name>
</gene>
<accession>A0A6I2UNG8</accession>
<evidence type="ECO:0000313" key="2">
    <source>
        <dbReference type="Proteomes" id="UP000430222"/>
    </source>
</evidence>